<sequence length="86" mass="9147">MDHLPDLCFAAVPHVERSRLLVVSTFVDDPAGEVFVALADRSADPHDASDHVVSLRAADALTVADGIRSAVTEVTAIVAARRRRSA</sequence>
<organism evidence="1 2">
    <name type="scientific">Tsukamurella paurometabola</name>
    <name type="common">Corynebacterium paurometabolum</name>
    <dbReference type="NCBI Taxonomy" id="2061"/>
    <lineage>
        <taxon>Bacteria</taxon>
        <taxon>Bacillati</taxon>
        <taxon>Actinomycetota</taxon>
        <taxon>Actinomycetes</taxon>
        <taxon>Mycobacteriales</taxon>
        <taxon>Tsukamurellaceae</taxon>
        <taxon>Tsukamurella</taxon>
    </lineage>
</organism>
<protein>
    <submittedName>
        <fullName evidence="1">Uncharacterized protein</fullName>
    </submittedName>
</protein>
<dbReference type="EMBL" id="LR131273">
    <property type="protein sequence ID" value="VDR38804.1"/>
    <property type="molecule type" value="Genomic_DNA"/>
</dbReference>
<gene>
    <name evidence="1" type="ORF">NCTC10741_01936</name>
</gene>
<name>A0A3P8K176_TSUPA</name>
<dbReference type="Proteomes" id="UP000271626">
    <property type="component" value="Chromosome"/>
</dbReference>
<evidence type="ECO:0000313" key="1">
    <source>
        <dbReference type="EMBL" id="VDR38804.1"/>
    </source>
</evidence>
<reference evidence="1 2" key="1">
    <citation type="submission" date="2018-12" db="EMBL/GenBank/DDBJ databases">
        <authorList>
            <consortium name="Pathogen Informatics"/>
        </authorList>
    </citation>
    <scope>NUCLEOTIDE SEQUENCE [LARGE SCALE GENOMIC DNA]</scope>
    <source>
        <strain evidence="1 2">NCTC10741</strain>
    </source>
</reference>
<dbReference type="AlphaFoldDB" id="A0A3P8K176"/>
<evidence type="ECO:0000313" key="2">
    <source>
        <dbReference type="Proteomes" id="UP000271626"/>
    </source>
</evidence>
<dbReference type="RefSeq" id="WP_126195987.1">
    <property type="nucleotide sequence ID" value="NZ_CP085954.1"/>
</dbReference>
<proteinExistence type="predicted"/>
<accession>A0A3P8K176</accession>